<dbReference type="PROSITE" id="PS00636">
    <property type="entry name" value="DNAJ_1"/>
    <property type="match status" value="1"/>
</dbReference>
<dbReference type="SMART" id="SM00271">
    <property type="entry name" value="DnaJ"/>
    <property type="match status" value="1"/>
</dbReference>
<feature type="compositionally biased region" description="Polar residues" evidence="2">
    <location>
        <begin position="488"/>
        <end position="520"/>
    </location>
</feature>
<feature type="compositionally biased region" description="Acidic residues" evidence="2">
    <location>
        <begin position="139"/>
        <end position="154"/>
    </location>
</feature>
<dbReference type="Gene3D" id="1.10.287.110">
    <property type="entry name" value="DnaJ domain"/>
    <property type="match status" value="1"/>
</dbReference>
<evidence type="ECO:0000313" key="5">
    <source>
        <dbReference type="Proteomes" id="UP000028582"/>
    </source>
</evidence>
<feature type="compositionally biased region" description="Polar residues" evidence="2">
    <location>
        <begin position="368"/>
        <end position="381"/>
    </location>
</feature>
<feature type="compositionally biased region" description="Acidic residues" evidence="2">
    <location>
        <begin position="74"/>
        <end position="84"/>
    </location>
</feature>
<dbReference type="PANTHER" id="PTHR44200:SF1">
    <property type="entry name" value="DNAJ HOMOLOG SUBFAMILY C MEMBER 7"/>
    <property type="match status" value="1"/>
</dbReference>
<feature type="compositionally biased region" description="Polar residues" evidence="2">
    <location>
        <begin position="20"/>
        <end position="46"/>
    </location>
</feature>
<feature type="compositionally biased region" description="Low complexity" evidence="2">
    <location>
        <begin position="466"/>
        <end position="476"/>
    </location>
</feature>
<dbReference type="Gene3D" id="1.25.40.10">
    <property type="entry name" value="Tetratricopeptide repeat domain"/>
    <property type="match status" value="3"/>
</dbReference>
<dbReference type="PROSITE" id="PS50076">
    <property type="entry name" value="DNAJ_2"/>
    <property type="match status" value="1"/>
</dbReference>
<dbReference type="PROSITE" id="PS50005">
    <property type="entry name" value="TPR"/>
    <property type="match status" value="2"/>
</dbReference>
<sequence>MVRLVEYPESSDDERDVQSDDGSQWSSYGEVPSSPTDSFSCPMQSPESDEDEDEDYAPSETSLGDAGSVTSSVDTDDLDPDNEMDVQQSDSKMDTLDGTEEDEVIDLTQQDKNNGVFYAWKDLKAAFDDNPFKRRNVETEEDGEADEEGEEQQTEAEGTKKANLFDVDAGQWSFHAGFEPGVADKKPARRRASATQHRPTGVSPRFSTLFTEDKNMNTAQSNTSADFSMDSSVEKQDKVSEDKPEPAFSFPTVEIPVPKTPSFTFGKTGSTTFNDDTHMRSPSPRHSASTPFVPVDGGFTIGQSGKPPKPYNFAGHGADKFSSKAPPPIKIVDNGIDTHMKSPGPQVKPANRTPNGEFLFGQGYKNRNPFTLSRQNSSESVRASGSPSTTATGSSWGSSAPIGGASAGRFGPNKEPSAASAIFTTGVAGPSSQQRHSDRRKKKSSAGSAFVPQPKSGTNSSPFGVSSSIPTFGSSSFQAATATRDRPNASSIFGTMSHTQTSETTSAMPSKQPSTSNTGASYVFGSAQANPFQTPGSSPFRTGSFGSTSSSTTANTDTSEQILFGNGTSRHPFQFGEATTNSQTEATASPFTGLHGSGSTLTSDGFQIGSSNTKKNSRVRPRKSGMFTNKNSPRKDAKLGATEPEPSPGLASSSPTTPSPFGMHQRRSRKNARLRRHGRSPPADPFVTPTFQSHSTSSPFVSADAVRPTAKKSEAPTASTNPFAAFQTQQNKSSDQNPSQSNESSQPVKAAERTARPAFAGSRRILRAALRNVGARGDRARSAPPTTSNHVEGDAEMDSEDERDWEELKRFGGVAHCSRKYQEAAEYYRQSIEVLDSLLYHGAIEDSTEIRTDKAKLHANRAASLMMLMQITEAQQECRRSIEVDATYARAYLRLGRIQVLLGDTAHAQANLDTARQLMEGQGGHVRTGDQTDHASLTKMEETIKKLTALQGEIKWYVDSGDFKQALAHTDSALILAPSSRKLQVQKGRILLHQRDFDQVVEFCDSIIEKQQASQRKASKPVGRDGMSVKTLKDQTVEKITVLGIDLGLLWASSLHYQNKVEGAVRILNALEAVAPCSSHVIQLKRQWQEMKQLKHNGNERFKRGEFQEAVRFYSEAVQIDPQHHEFCAIIYCNRAAAQMGLERYHTAILDCNEALQRKPNYPRALLRRARCHVALDMYHEAVKDFDRYLREQPRDKPVDATADVRRERNEAKAAIAKAREEARQREAARKRAEREQRQRRQRRWEEPSWTDSNFFENFRRNNSSNGYGSSRHQSSGGSRASFMAPKTQRRTHYDVLGIEKAATTDQIKKAYRKLALVYHPDKAKTSTHADLFKEMTAAYNVLSDESARSKYDRELMYNRFGNFYEN</sequence>
<evidence type="ECO:0000259" key="3">
    <source>
        <dbReference type="PROSITE" id="PS50076"/>
    </source>
</evidence>
<dbReference type="InterPro" id="IPR011990">
    <property type="entry name" value="TPR-like_helical_dom_sf"/>
</dbReference>
<accession>A0A080ZUC7</accession>
<dbReference type="EMBL" id="ANJA01002381">
    <property type="protein sequence ID" value="ETO70238.1"/>
    <property type="molecule type" value="Genomic_DNA"/>
</dbReference>
<feature type="region of interest" description="Disordered" evidence="2">
    <location>
        <begin position="177"/>
        <end position="802"/>
    </location>
</feature>
<dbReference type="CDD" id="cd06257">
    <property type="entry name" value="DnaJ"/>
    <property type="match status" value="1"/>
</dbReference>
<dbReference type="OrthoDB" id="765884at2759"/>
<gene>
    <name evidence="4" type="ORF">F444_13260</name>
</gene>
<protein>
    <recommendedName>
        <fullName evidence="3">J domain-containing protein</fullName>
    </recommendedName>
</protein>
<comment type="caution">
    <text evidence="4">The sequence shown here is derived from an EMBL/GenBank/DDBJ whole genome shotgun (WGS) entry which is preliminary data.</text>
</comment>
<dbReference type="PRINTS" id="PR00625">
    <property type="entry name" value="JDOMAIN"/>
</dbReference>
<dbReference type="InterPro" id="IPR052758">
    <property type="entry name" value="SRC_co-chaperone"/>
</dbReference>
<feature type="region of interest" description="Disordered" evidence="2">
    <location>
        <begin position="1197"/>
        <end position="1247"/>
    </location>
</feature>
<dbReference type="InterPro" id="IPR018253">
    <property type="entry name" value="DnaJ_domain_CS"/>
</dbReference>
<dbReference type="Pfam" id="PF00226">
    <property type="entry name" value="DnaJ"/>
    <property type="match status" value="1"/>
</dbReference>
<proteinExistence type="predicted"/>
<feature type="compositionally biased region" description="Low complexity" evidence="2">
    <location>
        <begin position="536"/>
        <end position="559"/>
    </location>
</feature>
<dbReference type="InterPro" id="IPR019734">
    <property type="entry name" value="TPR_rpt"/>
</dbReference>
<feature type="compositionally biased region" description="Low complexity" evidence="2">
    <location>
        <begin position="383"/>
        <end position="408"/>
    </location>
</feature>
<name>A0A080ZUC7_PHYNI</name>
<dbReference type="Proteomes" id="UP000028582">
    <property type="component" value="Unassembled WGS sequence"/>
</dbReference>
<dbReference type="SUPFAM" id="SSF46565">
    <property type="entry name" value="Chaperone J-domain"/>
    <property type="match status" value="1"/>
</dbReference>
<dbReference type="SUPFAM" id="SSF48452">
    <property type="entry name" value="TPR-like"/>
    <property type="match status" value="2"/>
</dbReference>
<feature type="region of interest" description="Disordered" evidence="2">
    <location>
        <begin position="1261"/>
        <end position="1285"/>
    </location>
</feature>
<evidence type="ECO:0000256" key="1">
    <source>
        <dbReference type="PROSITE-ProRule" id="PRU00339"/>
    </source>
</evidence>
<feature type="compositionally biased region" description="Basic and acidic residues" evidence="2">
    <location>
        <begin position="232"/>
        <end position="245"/>
    </location>
</feature>
<feature type="compositionally biased region" description="Low complexity" evidence="2">
    <location>
        <begin position="260"/>
        <end position="273"/>
    </location>
</feature>
<feature type="compositionally biased region" description="Polar residues" evidence="2">
    <location>
        <begin position="597"/>
        <end position="614"/>
    </location>
</feature>
<feature type="repeat" description="TPR" evidence="1">
    <location>
        <begin position="1163"/>
        <end position="1196"/>
    </location>
</feature>
<feature type="compositionally biased region" description="Low complexity" evidence="2">
    <location>
        <begin position="733"/>
        <end position="747"/>
    </location>
</feature>
<feature type="compositionally biased region" description="Polar residues" evidence="2">
    <location>
        <begin position="689"/>
        <end position="700"/>
    </location>
</feature>
<feature type="compositionally biased region" description="Basic residues" evidence="2">
    <location>
        <begin position="664"/>
        <end position="679"/>
    </location>
</feature>
<evidence type="ECO:0000313" key="4">
    <source>
        <dbReference type="EMBL" id="ETO70238.1"/>
    </source>
</evidence>
<keyword evidence="1" id="KW-0802">TPR repeat</keyword>
<dbReference type="SMART" id="SM00028">
    <property type="entry name" value="TPR"/>
    <property type="match status" value="8"/>
</dbReference>
<dbReference type="PANTHER" id="PTHR44200">
    <property type="entry name" value="DNAJ HOMOLOG SUBFAMILY C MEMBER 7"/>
    <property type="match status" value="1"/>
</dbReference>
<feature type="compositionally biased region" description="Polar residues" evidence="2">
    <location>
        <begin position="205"/>
        <end position="231"/>
    </location>
</feature>
<feature type="compositionally biased region" description="Polar residues" evidence="2">
    <location>
        <begin position="566"/>
        <end position="590"/>
    </location>
</feature>
<dbReference type="InterPro" id="IPR001623">
    <property type="entry name" value="DnaJ_domain"/>
</dbReference>
<feature type="compositionally biased region" description="Polar residues" evidence="2">
    <location>
        <begin position="716"/>
        <end position="732"/>
    </location>
</feature>
<feature type="compositionally biased region" description="Polar residues" evidence="2">
    <location>
        <begin position="455"/>
        <end position="465"/>
    </location>
</feature>
<feature type="region of interest" description="Disordered" evidence="2">
    <location>
        <begin position="130"/>
        <end position="163"/>
    </location>
</feature>
<feature type="region of interest" description="Disordered" evidence="2">
    <location>
        <begin position="1"/>
        <end position="102"/>
    </location>
</feature>
<evidence type="ECO:0000256" key="2">
    <source>
        <dbReference type="SAM" id="MobiDB-lite"/>
    </source>
</evidence>
<reference evidence="4 5" key="1">
    <citation type="submission" date="2013-11" db="EMBL/GenBank/DDBJ databases">
        <title>The Genome Sequence of Phytophthora parasitica P1976.</title>
        <authorList>
            <consortium name="The Broad Institute Genomics Platform"/>
            <person name="Russ C."/>
            <person name="Tyler B."/>
            <person name="Panabieres F."/>
            <person name="Shan W."/>
            <person name="Tripathy S."/>
            <person name="Grunwald N."/>
            <person name="Machado M."/>
            <person name="Johnson C.S."/>
            <person name="Walker B."/>
            <person name="Young S."/>
            <person name="Zeng Q."/>
            <person name="Gargeya S."/>
            <person name="Fitzgerald M."/>
            <person name="Haas B."/>
            <person name="Abouelleil A."/>
            <person name="Allen A.W."/>
            <person name="Alvarado L."/>
            <person name="Arachchi H.M."/>
            <person name="Berlin A.M."/>
            <person name="Chapman S.B."/>
            <person name="Gainer-Dewar J."/>
            <person name="Goldberg J."/>
            <person name="Griggs A."/>
            <person name="Gujja S."/>
            <person name="Hansen M."/>
            <person name="Howarth C."/>
            <person name="Imamovic A."/>
            <person name="Ireland A."/>
            <person name="Larimer J."/>
            <person name="McCowan C."/>
            <person name="Murphy C."/>
            <person name="Pearson M."/>
            <person name="Poon T.W."/>
            <person name="Priest M."/>
            <person name="Roberts A."/>
            <person name="Saif S."/>
            <person name="Shea T."/>
            <person name="Sisk P."/>
            <person name="Sykes S."/>
            <person name="Wortman J."/>
            <person name="Nusbaum C."/>
            <person name="Birren B."/>
        </authorList>
    </citation>
    <scope>NUCLEOTIDE SEQUENCE [LARGE SCALE GENOMIC DNA]</scope>
    <source>
        <strain evidence="4 5">P1976</strain>
    </source>
</reference>
<feature type="repeat" description="TPR" evidence="1">
    <location>
        <begin position="1091"/>
        <end position="1124"/>
    </location>
</feature>
<organism evidence="4 5">
    <name type="scientific">Phytophthora nicotianae P1976</name>
    <dbReference type="NCBI Taxonomy" id="1317066"/>
    <lineage>
        <taxon>Eukaryota</taxon>
        <taxon>Sar</taxon>
        <taxon>Stramenopiles</taxon>
        <taxon>Oomycota</taxon>
        <taxon>Peronosporomycetes</taxon>
        <taxon>Peronosporales</taxon>
        <taxon>Peronosporaceae</taxon>
        <taxon>Phytophthora</taxon>
    </lineage>
</organism>
<feature type="domain" description="J" evidence="3">
    <location>
        <begin position="1292"/>
        <end position="1356"/>
    </location>
</feature>
<dbReference type="InterPro" id="IPR036869">
    <property type="entry name" value="J_dom_sf"/>
</dbReference>
<feature type="compositionally biased region" description="Acidic residues" evidence="2">
    <location>
        <begin position="47"/>
        <end position="57"/>
    </location>
</feature>
<feature type="compositionally biased region" description="Low complexity" evidence="2">
    <location>
        <begin position="1261"/>
        <end position="1282"/>
    </location>
</feature>